<dbReference type="Proteomes" id="UP000092093">
    <property type="component" value="Unassembled WGS sequence"/>
</dbReference>
<accession>A0A1B7X2H4</accession>
<feature type="compositionally biased region" description="Polar residues" evidence="1">
    <location>
        <begin position="272"/>
        <end position="285"/>
    </location>
</feature>
<feature type="region of interest" description="Disordered" evidence="1">
    <location>
        <begin position="266"/>
        <end position="287"/>
    </location>
</feature>
<dbReference type="AlphaFoldDB" id="A0A1B7X2H4"/>
<protein>
    <submittedName>
        <fullName evidence="2">Uncharacterized protein</fullName>
    </submittedName>
</protein>
<name>A0A1B7X2H4_APHFL</name>
<gene>
    <name evidence="2" type="ORF">AN484_12035</name>
</gene>
<organism evidence="2 3">
    <name type="scientific">Aphanizomenon flos-aquae WA102</name>
    <dbReference type="NCBI Taxonomy" id="1710896"/>
    <lineage>
        <taxon>Bacteria</taxon>
        <taxon>Bacillati</taxon>
        <taxon>Cyanobacteriota</taxon>
        <taxon>Cyanophyceae</taxon>
        <taxon>Nostocales</taxon>
        <taxon>Aphanizomenonaceae</taxon>
        <taxon>Aphanizomenon</taxon>
    </lineage>
</organism>
<proteinExistence type="predicted"/>
<evidence type="ECO:0000313" key="2">
    <source>
        <dbReference type="EMBL" id="OBQ43542.1"/>
    </source>
</evidence>
<sequence>MPGKRAVVPASTFMPRLRGNVIHPSRVGRGEDQHVKTVAVLLVRVRNRVGQVGILLNLPLNGVGADALARVAVGPVDDALAAPVAPEPEQAVVHLGNRVGGSAAQLVERAGDALEREVCRARVRPDLNRVGAKGPDLAEVGDHSHQAVRRALSAGKLKRVNRGAVKQRRDPHLLAVGLVEDEVAVKVRHGHSAGEVRVSDLPKSVGRVVVDVARAVGRNEQLGAVVGHADRARACHGADQCGHVGGSDPVKLGARYHEGVIVAGRERPQATDRASANGVEQQQTGGAVEERRLFARLGHDLGEQVDHAGVRSVDAAGHIA</sequence>
<reference evidence="2 3" key="1">
    <citation type="submission" date="2015-09" db="EMBL/GenBank/DDBJ databases">
        <title>Aphanizomenon flos-aquae WA102.</title>
        <authorList>
            <person name="Driscoll C."/>
        </authorList>
    </citation>
    <scope>NUCLEOTIDE SEQUENCE [LARGE SCALE GENOMIC DNA]</scope>
    <source>
        <strain evidence="2">WA102</strain>
    </source>
</reference>
<evidence type="ECO:0000256" key="1">
    <source>
        <dbReference type="SAM" id="MobiDB-lite"/>
    </source>
</evidence>
<evidence type="ECO:0000313" key="3">
    <source>
        <dbReference type="Proteomes" id="UP000092093"/>
    </source>
</evidence>
<dbReference type="EMBL" id="LJOW01000051">
    <property type="protein sequence ID" value="OBQ43542.1"/>
    <property type="molecule type" value="Genomic_DNA"/>
</dbReference>
<comment type="caution">
    <text evidence="2">The sequence shown here is derived from an EMBL/GenBank/DDBJ whole genome shotgun (WGS) entry which is preliminary data.</text>
</comment>